<keyword evidence="7 15" id="KW-0862">Zinc</keyword>
<evidence type="ECO:0000256" key="7">
    <source>
        <dbReference type="ARBA" id="ARBA00022833"/>
    </source>
</evidence>
<dbReference type="GO" id="GO:0072527">
    <property type="term" value="P:pyrimidine-containing compound metabolic process"/>
    <property type="evidence" value="ECO:0007669"/>
    <property type="project" value="UniProtKB-ARBA"/>
</dbReference>
<dbReference type="InterPro" id="IPR050202">
    <property type="entry name" value="Cyt/Deoxycyt_deaminase"/>
</dbReference>
<dbReference type="CDD" id="cd01283">
    <property type="entry name" value="cytidine_deaminase"/>
    <property type="match status" value="1"/>
</dbReference>
<comment type="function">
    <text evidence="11">Catalyzes the phosphorylation of the 3'-hydroxyl group of dephosphocoenzyme A to form coenzyme A.</text>
</comment>
<dbReference type="InterPro" id="IPR002125">
    <property type="entry name" value="CMP_dCMP_dom"/>
</dbReference>
<sequence>MDLINSAIKAKEKAYCPYSKFRVGAAILTSDKIFTGSNIENSSYGLTICAERVAIFKAVSEGYKDFKEIAISSDTERFIYPCGACRQVLSEFVDDIKITLINKDGKEKIVYLKEIFKETFILKKKIIGITGKAGSGKTTISELLRENGFEVISADEIGWEILKNDEIKEKIKKIFGEGVFKGSEISRDLLRDIVFKNPEKLDSLNNIVHPLLLKELRKRIDSSESEIIFVDAALISYWGIEDWFDKIILVKSNKNVKRLKEKGIKEDIIKGILKAQDDVEKLKIKDVIIIRNDSGLDNLKKTIEKILKYI</sequence>
<evidence type="ECO:0000259" key="16">
    <source>
        <dbReference type="PROSITE" id="PS51747"/>
    </source>
</evidence>
<evidence type="ECO:0000256" key="8">
    <source>
        <dbReference type="ARBA" id="ARBA00022840"/>
    </source>
</evidence>
<dbReference type="NCBIfam" id="NF004064">
    <property type="entry name" value="PRK05578.1"/>
    <property type="match status" value="1"/>
</dbReference>
<dbReference type="FunFam" id="3.40.140.10:FF:000008">
    <property type="entry name" value="Cytidine deaminase"/>
    <property type="match status" value="1"/>
</dbReference>
<accession>A0A7C4YEV9</accession>
<keyword evidence="8 11" id="KW-0067">ATP-binding</keyword>
<dbReference type="Pfam" id="PF01121">
    <property type="entry name" value="CoaE"/>
    <property type="match status" value="1"/>
</dbReference>
<comment type="pathway">
    <text evidence="11">Cofactor biosynthesis; coenzyme A biosynthesis; CoA from (R)-pantothenate: step 5/5.</text>
</comment>
<keyword evidence="6" id="KW-0378">Hydrolase</keyword>
<dbReference type="NCBIfam" id="TIGR01354">
    <property type="entry name" value="cyt_deam_tetra"/>
    <property type="match status" value="1"/>
</dbReference>
<evidence type="ECO:0000256" key="14">
    <source>
        <dbReference type="PIRSR" id="PIRSR606262-2"/>
    </source>
</evidence>
<comment type="function">
    <text evidence="2">This enzyme scavenges exogenous and endogenous cytidine and 2'-deoxycytidine for UMP synthesis.</text>
</comment>
<dbReference type="AlphaFoldDB" id="A0A7C4YEV9"/>
<feature type="binding site" evidence="15">
    <location>
        <position position="49"/>
    </location>
    <ligand>
        <name>Zn(2+)</name>
        <dbReference type="ChEBI" id="CHEBI:29105"/>
        <note>catalytic</note>
    </ligand>
</feature>
<comment type="caution">
    <text evidence="17">The sequence shown here is derived from an EMBL/GenBank/DDBJ whole genome shotgun (WGS) entry which is preliminary data.</text>
</comment>
<feature type="binding site" evidence="14">
    <location>
        <begin position="38"/>
        <end position="44"/>
    </location>
    <ligand>
        <name>substrate</name>
    </ligand>
</feature>
<evidence type="ECO:0000256" key="15">
    <source>
        <dbReference type="PIRSR" id="PIRSR606262-3"/>
    </source>
</evidence>
<dbReference type="GO" id="GO:0042802">
    <property type="term" value="F:identical protein binding"/>
    <property type="evidence" value="ECO:0007669"/>
    <property type="project" value="UniProtKB-ARBA"/>
</dbReference>
<keyword evidence="5 11" id="KW-0547">Nucleotide-binding</keyword>
<dbReference type="HAMAP" id="MF_00376">
    <property type="entry name" value="Dephospho_CoA_kinase"/>
    <property type="match status" value="1"/>
</dbReference>
<evidence type="ECO:0000256" key="12">
    <source>
        <dbReference type="NCBIfam" id="TIGR00152"/>
    </source>
</evidence>
<evidence type="ECO:0000313" key="17">
    <source>
        <dbReference type="EMBL" id="HGW91105.1"/>
    </source>
</evidence>
<comment type="catalytic activity">
    <reaction evidence="10">
        <text>cytidine + H2O + H(+) = uridine + NH4(+)</text>
        <dbReference type="Rhea" id="RHEA:16069"/>
        <dbReference type="ChEBI" id="CHEBI:15377"/>
        <dbReference type="ChEBI" id="CHEBI:15378"/>
        <dbReference type="ChEBI" id="CHEBI:16704"/>
        <dbReference type="ChEBI" id="CHEBI:17562"/>
        <dbReference type="ChEBI" id="CHEBI:28938"/>
        <dbReference type="EC" id="3.5.4.5"/>
    </reaction>
</comment>
<reference evidence="17" key="1">
    <citation type="journal article" date="2020" name="mSystems">
        <title>Genome- and Community-Level Interaction Insights into Carbon Utilization and Element Cycling Functions of Hydrothermarchaeota in Hydrothermal Sediment.</title>
        <authorList>
            <person name="Zhou Z."/>
            <person name="Liu Y."/>
            <person name="Xu W."/>
            <person name="Pan J."/>
            <person name="Luo Z.H."/>
            <person name="Li M."/>
        </authorList>
    </citation>
    <scope>NUCLEOTIDE SEQUENCE [LARGE SCALE GENOMIC DNA]</scope>
    <source>
        <strain evidence="17">SpSt-780</strain>
    </source>
</reference>
<dbReference type="GO" id="GO:0005829">
    <property type="term" value="C:cytosol"/>
    <property type="evidence" value="ECO:0007669"/>
    <property type="project" value="TreeGrafter"/>
</dbReference>
<organism evidence="17">
    <name type="scientific">candidate division WOR-3 bacterium</name>
    <dbReference type="NCBI Taxonomy" id="2052148"/>
    <lineage>
        <taxon>Bacteria</taxon>
        <taxon>Bacteria division WOR-3</taxon>
    </lineage>
</organism>
<keyword evidence="11 17" id="KW-0418">Kinase</keyword>
<proteinExistence type="inferred from homology"/>
<dbReference type="PROSITE" id="PS00903">
    <property type="entry name" value="CYT_DCMP_DEAMINASES_1"/>
    <property type="match status" value="1"/>
</dbReference>
<protein>
    <recommendedName>
        <fullName evidence="11 12">Dephospho-CoA kinase</fullName>
        <ecNumber evidence="11 12">2.7.1.24</ecNumber>
    </recommendedName>
    <alternativeName>
        <fullName evidence="11">Dephosphocoenzyme A kinase</fullName>
    </alternativeName>
</protein>
<evidence type="ECO:0000256" key="2">
    <source>
        <dbReference type="ARBA" id="ARBA00003949"/>
    </source>
</evidence>
<dbReference type="PANTHER" id="PTHR11644:SF2">
    <property type="entry name" value="CYTIDINE DEAMINASE"/>
    <property type="match status" value="1"/>
</dbReference>
<evidence type="ECO:0000256" key="6">
    <source>
        <dbReference type="ARBA" id="ARBA00022801"/>
    </source>
</evidence>
<name>A0A7C4YEV9_UNCW3</name>
<gene>
    <name evidence="11" type="primary">coaE</name>
    <name evidence="17" type="ORF">ENV67_01005</name>
</gene>
<dbReference type="GO" id="GO:0015937">
    <property type="term" value="P:coenzyme A biosynthetic process"/>
    <property type="evidence" value="ECO:0007669"/>
    <property type="project" value="UniProtKB-UniRule"/>
</dbReference>
<feature type="binding site" evidence="11">
    <location>
        <begin position="134"/>
        <end position="139"/>
    </location>
    <ligand>
        <name>ATP</name>
        <dbReference type="ChEBI" id="CHEBI:30616"/>
    </ligand>
</feature>
<dbReference type="EMBL" id="DTHG01000011">
    <property type="protein sequence ID" value="HGW91105.1"/>
    <property type="molecule type" value="Genomic_DNA"/>
</dbReference>
<dbReference type="PROSITE" id="PS51219">
    <property type="entry name" value="DPCK"/>
    <property type="match status" value="1"/>
</dbReference>
<feature type="binding site" evidence="15">
    <location>
        <position position="85"/>
    </location>
    <ligand>
        <name>Zn(2+)</name>
        <dbReference type="ChEBI" id="CHEBI:29105"/>
        <note>catalytic</note>
    </ligand>
</feature>
<keyword evidence="11 17" id="KW-0808">Transferase</keyword>
<dbReference type="Gene3D" id="3.40.50.300">
    <property type="entry name" value="P-loop containing nucleotide triphosphate hydrolases"/>
    <property type="match status" value="1"/>
</dbReference>
<feature type="domain" description="CMP/dCMP-type deaminase" evidence="16">
    <location>
        <begin position="1"/>
        <end position="123"/>
    </location>
</feature>
<dbReference type="SUPFAM" id="SSF53927">
    <property type="entry name" value="Cytidine deaminase-like"/>
    <property type="match status" value="1"/>
</dbReference>
<evidence type="ECO:0000256" key="13">
    <source>
        <dbReference type="PIRSR" id="PIRSR606262-1"/>
    </source>
</evidence>
<dbReference type="InterPro" id="IPR027417">
    <property type="entry name" value="P-loop_NTPase"/>
</dbReference>
<dbReference type="InterPro" id="IPR006262">
    <property type="entry name" value="Cyt_deam_tetra"/>
</dbReference>
<evidence type="ECO:0000256" key="3">
    <source>
        <dbReference type="ARBA" id="ARBA00006576"/>
    </source>
</evidence>
<dbReference type="Gene3D" id="3.40.140.10">
    <property type="entry name" value="Cytidine Deaminase, domain 2"/>
    <property type="match status" value="1"/>
</dbReference>
<evidence type="ECO:0000256" key="9">
    <source>
        <dbReference type="ARBA" id="ARBA00049252"/>
    </source>
</evidence>
<dbReference type="GO" id="GO:0008270">
    <property type="term" value="F:zinc ion binding"/>
    <property type="evidence" value="ECO:0007669"/>
    <property type="project" value="InterPro"/>
</dbReference>
<dbReference type="NCBIfam" id="TIGR00152">
    <property type="entry name" value="dephospho-CoA kinase"/>
    <property type="match status" value="1"/>
</dbReference>
<feature type="binding site" evidence="15">
    <location>
        <position position="82"/>
    </location>
    <ligand>
        <name>Zn(2+)</name>
        <dbReference type="ChEBI" id="CHEBI:29105"/>
        <note>catalytic</note>
    </ligand>
</feature>
<dbReference type="PROSITE" id="PS51747">
    <property type="entry name" value="CYT_DCMP_DEAMINASES_2"/>
    <property type="match status" value="1"/>
</dbReference>
<comment type="similarity">
    <text evidence="11">Belongs to the CoaE family.</text>
</comment>
<keyword evidence="11" id="KW-0963">Cytoplasm</keyword>
<dbReference type="GO" id="GO:0004126">
    <property type="term" value="F:cytidine deaminase activity"/>
    <property type="evidence" value="ECO:0007669"/>
    <property type="project" value="UniProtKB-EC"/>
</dbReference>
<evidence type="ECO:0000256" key="5">
    <source>
        <dbReference type="ARBA" id="ARBA00022741"/>
    </source>
</evidence>
<dbReference type="PANTHER" id="PTHR11644">
    <property type="entry name" value="CYTIDINE DEAMINASE"/>
    <property type="match status" value="1"/>
</dbReference>
<evidence type="ECO:0000256" key="10">
    <source>
        <dbReference type="ARBA" id="ARBA00049558"/>
    </source>
</evidence>
<keyword evidence="4 15" id="KW-0479">Metal-binding</keyword>
<comment type="catalytic activity">
    <reaction evidence="11">
        <text>3'-dephospho-CoA + ATP = ADP + CoA + H(+)</text>
        <dbReference type="Rhea" id="RHEA:18245"/>
        <dbReference type="ChEBI" id="CHEBI:15378"/>
        <dbReference type="ChEBI" id="CHEBI:30616"/>
        <dbReference type="ChEBI" id="CHEBI:57287"/>
        <dbReference type="ChEBI" id="CHEBI:57328"/>
        <dbReference type="ChEBI" id="CHEBI:456216"/>
        <dbReference type="EC" id="2.7.1.24"/>
    </reaction>
</comment>
<keyword evidence="11" id="KW-0173">Coenzyme A biosynthesis</keyword>
<comment type="similarity">
    <text evidence="3">Belongs to the cytidine and deoxycytidylate deaminase family.</text>
</comment>
<dbReference type="InterPro" id="IPR016193">
    <property type="entry name" value="Cytidine_deaminase-like"/>
</dbReference>
<evidence type="ECO:0000256" key="4">
    <source>
        <dbReference type="ARBA" id="ARBA00022723"/>
    </source>
</evidence>
<comment type="cofactor">
    <cofactor evidence="1 15">
        <name>Zn(2+)</name>
        <dbReference type="ChEBI" id="CHEBI:29105"/>
    </cofactor>
</comment>
<dbReference type="InterPro" id="IPR016192">
    <property type="entry name" value="APOBEC/CMP_deaminase_Zn-bd"/>
</dbReference>
<dbReference type="GO" id="GO:0004140">
    <property type="term" value="F:dephospho-CoA kinase activity"/>
    <property type="evidence" value="ECO:0007669"/>
    <property type="project" value="UniProtKB-UniRule"/>
</dbReference>
<evidence type="ECO:0000256" key="11">
    <source>
        <dbReference type="HAMAP-Rule" id="MF_00376"/>
    </source>
</evidence>
<evidence type="ECO:0000256" key="1">
    <source>
        <dbReference type="ARBA" id="ARBA00001947"/>
    </source>
</evidence>
<comment type="catalytic activity">
    <reaction evidence="9">
        <text>2'-deoxycytidine + H2O + H(+) = 2'-deoxyuridine + NH4(+)</text>
        <dbReference type="Rhea" id="RHEA:13433"/>
        <dbReference type="ChEBI" id="CHEBI:15377"/>
        <dbReference type="ChEBI" id="CHEBI:15378"/>
        <dbReference type="ChEBI" id="CHEBI:15698"/>
        <dbReference type="ChEBI" id="CHEBI:16450"/>
        <dbReference type="ChEBI" id="CHEBI:28938"/>
        <dbReference type="EC" id="3.5.4.5"/>
    </reaction>
</comment>
<dbReference type="CDD" id="cd02022">
    <property type="entry name" value="DPCK"/>
    <property type="match status" value="1"/>
</dbReference>
<feature type="active site" description="Proton donor" evidence="13">
    <location>
        <position position="51"/>
    </location>
</feature>
<dbReference type="UniPathway" id="UPA00241">
    <property type="reaction ID" value="UER00356"/>
</dbReference>
<comment type="subcellular location">
    <subcellularLocation>
        <location evidence="11">Cytoplasm</location>
    </subcellularLocation>
</comment>
<dbReference type="SUPFAM" id="SSF52540">
    <property type="entry name" value="P-loop containing nucleoside triphosphate hydrolases"/>
    <property type="match status" value="1"/>
</dbReference>
<dbReference type="GO" id="GO:0005524">
    <property type="term" value="F:ATP binding"/>
    <property type="evidence" value="ECO:0007669"/>
    <property type="project" value="UniProtKB-UniRule"/>
</dbReference>
<dbReference type="InterPro" id="IPR001977">
    <property type="entry name" value="Depp_CoAkinase"/>
</dbReference>
<dbReference type="EC" id="2.7.1.24" evidence="11 12"/>
<dbReference type="Pfam" id="PF00383">
    <property type="entry name" value="dCMP_cyt_deam_1"/>
    <property type="match status" value="1"/>
</dbReference>